<feature type="compositionally biased region" description="Basic and acidic residues" evidence="1">
    <location>
        <begin position="206"/>
        <end position="234"/>
    </location>
</feature>
<feature type="compositionally biased region" description="Polar residues" evidence="1">
    <location>
        <begin position="269"/>
        <end position="278"/>
    </location>
</feature>
<dbReference type="EMBL" id="CP155447">
    <property type="protein sequence ID" value="XBH05296.1"/>
    <property type="molecule type" value="Genomic_DNA"/>
</dbReference>
<dbReference type="AlphaFoldDB" id="A0AAU7CKX4"/>
<feature type="transmembrane region" description="Helical" evidence="2">
    <location>
        <begin position="365"/>
        <end position="389"/>
    </location>
</feature>
<feature type="transmembrane region" description="Helical" evidence="2">
    <location>
        <begin position="401"/>
        <end position="423"/>
    </location>
</feature>
<feature type="region of interest" description="Disordered" evidence="1">
    <location>
        <begin position="148"/>
        <end position="179"/>
    </location>
</feature>
<keyword evidence="2" id="KW-1133">Transmembrane helix</keyword>
<protein>
    <recommendedName>
        <fullName evidence="4">PepSY domain-containing protein</fullName>
    </recommendedName>
</protein>
<sequence length="425" mass="45533">MAIAESEVSSKTQAAARARARTRFNQSMKLVRRAHLYAGLFMTPWVFLYGVTGMLFNHPQVFSDIEQKNRSITPADLAGTPLATFPRPGVLASQVVAAINAADESGKAPRYRVVNPDEASFAREYITSIPGGETDHLVRLDLANGVGTVRTTPSRKDAERETQPPFARRPVRLESPPMEAVTKSVSMLLTRFGLPQTPQVPNPSGEPRERAGEGRQRTERPEAGGSGRRGEGDPSGRPAPDASSPATPGTERRAGGRPERNRGEEATGKQETQATAATPSGPGGPAGGRGGRGGIGRGAAPAGPDLNFQMEGEGKVWQVGYNIQTGTLTGRPEDAPRTGESLSNRRFLLRLHTAHGYPAQLNSRWIWAVAVDVMFVCMVGWGITGLLMWWQMKNVRRVGTVILVLSAIVSVAVAIGMHSMMVAGS</sequence>
<evidence type="ECO:0000256" key="2">
    <source>
        <dbReference type="SAM" id="Phobius"/>
    </source>
</evidence>
<feature type="compositionally biased region" description="Gly residues" evidence="1">
    <location>
        <begin position="281"/>
        <end position="297"/>
    </location>
</feature>
<proteinExistence type="predicted"/>
<organism evidence="3">
    <name type="scientific">Singulisphaera sp. Ch08</name>
    <dbReference type="NCBI Taxonomy" id="3120278"/>
    <lineage>
        <taxon>Bacteria</taxon>
        <taxon>Pseudomonadati</taxon>
        <taxon>Planctomycetota</taxon>
        <taxon>Planctomycetia</taxon>
        <taxon>Isosphaerales</taxon>
        <taxon>Isosphaeraceae</taxon>
        <taxon>Singulisphaera</taxon>
    </lineage>
</organism>
<feature type="transmembrane region" description="Helical" evidence="2">
    <location>
        <begin position="36"/>
        <end position="56"/>
    </location>
</feature>
<name>A0AAU7CKX4_9BACT</name>
<keyword evidence="2" id="KW-0812">Transmembrane</keyword>
<evidence type="ECO:0000256" key="1">
    <source>
        <dbReference type="SAM" id="MobiDB-lite"/>
    </source>
</evidence>
<evidence type="ECO:0000313" key="3">
    <source>
        <dbReference type="EMBL" id="XBH05296.1"/>
    </source>
</evidence>
<reference evidence="3" key="1">
    <citation type="submission" date="2024-05" db="EMBL/GenBank/DDBJ databases">
        <title>Planctomycetes of the genus Singulisphaera possess chitinolytic capabilities.</title>
        <authorList>
            <person name="Ivanova A."/>
        </authorList>
    </citation>
    <scope>NUCLEOTIDE SEQUENCE</scope>
    <source>
        <strain evidence="3">Ch08T</strain>
    </source>
</reference>
<dbReference type="RefSeq" id="WP_406698112.1">
    <property type="nucleotide sequence ID" value="NZ_CP155447.1"/>
</dbReference>
<gene>
    <name evidence="3" type="ORF">V5E97_04555</name>
</gene>
<accession>A0AAU7CKX4</accession>
<feature type="compositionally biased region" description="Basic and acidic residues" evidence="1">
    <location>
        <begin position="250"/>
        <end position="268"/>
    </location>
</feature>
<keyword evidence="2" id="KW-0472">Membrane</keyword>
<evidence type="ECO:0008006" key="4">
    <source>
        <dbReference type="Google" id="ProtNLM"/>
    </source>
</evidence>
<feature type="region of interest" description="Disordered" evidence="1">
    <location>
        <begin position="193"/>
        <end position="308"/>
    </location>
</feature>